<proteinExistence type="inferred from homology"/>
<evidence type="ECO:0000256" key="6">
    <source>
        <dbReference type="ARBA" id="ARBA00022490"/>
    </source>
</evidence>
<dbReference type="CDD" id="cd21382">
    <property type="entry name" value="RING0_parkin"/>
    <property type="match status" value="1"/>
</dbReference>
<evidence type="ECO:0000256" key="12">
    <source>
        <dbReference type="ARBA" id="ARBA00022786"/>
    </source>
</evidence>
<dbReference type="Proteomes" id="UP000678393">
    <property type="component" value="Unassembled WGS sequence"/>
</dbReference>
<evidence type="ECO:0000259" key="21">
    <source>
        <dbReference type="PROSITE" id="PS51873"/>
    </source>
</evidence>
<dbReference type="GO" id="GO:0061630">
    <property type="term" value="F:ubiquitin protein ligase activity"/>
    <property type="evidence" value="ECO:0007669"/>
    <property type="project" value="UniProtKB-EC"/>
</dbReference>
<dbReference type="AlphaFoldDB" id="A0A8S3YWG1"/>
<keyword evidence="12" id="KW-0833">Ubl conjugation pathway</keyword>
<dbReference type="SUPFAM" id="SSF57850">
    <property type="entry name" value="RING/U-box"/>
    <property type="match status" value="2"/>
</dbReference>
<dbReference type="InterPro" id="IPR000626">
    <property type="entry name" value="Ubiquitin-like_dom"/>
</dbReference>
<protein>
    <recommendedName>
        <fullName evidence="18">E3 ubiquitin-protein ligase parkin</fullName>
        <ecNumber evidence="5">2.3.2.31</ecNumber>
    </recommendedName>
</protein>
<dbReference type="GO" id="GO:0009893">
    <property type="term" value="P:positive regulation of metabolic process"/>
    <property type="evidence" value="ECO:0007669"/>
    <property type="project" value="UniProtKB-ARBA"/>
</dbReference>
<reference evidence="22" key="1">
    <citation type="submission" date="2021-04" db="EMBL/GenBank/DDBJ databases">
        <authorList>
            <consortium name="Molecular Ecology Group"/>
        </authorList>
    </citation>
    <scope>NUCLEOTIDE SEQUENCE</scope>
</reference>
<keyword evidence="6" id="KW-0963">Cytoplasm</keyword>
<keyword evidence="7" id="KW-0597">Phosphoprotein</keyword>
<dbReference type="CDD" id="cd16627">
    <property type="entry name" value="RING-HC_RBR_parkin"/>
    <property type="match status" value="1"/>
</dbReference>
<dbReference type="EMBL" id="CAJHNH020001109">
    <property type="protein sequence ID" value="CAG5121537.1"/>
    <property type="molecule type" value="Genomic_DNA"/>
</dbReference>
<dbReference type="Gene3D" id="3.10.20.90">
    <property type="entry name" value="Phosphatidylinositol 3-kinase Catalytic Subunit, Chain A, domain 1"/>
    <property type="match status" value="1"/>
</dbReference>
<keyword evidence="14" id="KW-0832">Ubl conjugation</keyword>
<evidence type="ECO:0000313" key="23">
    <source>
        <dbReference type="Proteomes" id="UP000678393"/>
    </source>
</evidence>
<evidence type="ECO:0000256" key="11">
    <source>
        <dbReference type="ARBA" id="ARBA00022771"/>
    </source>
</evidence>
<keyword evidence="16" id="KW-0496">Mitochondrion</keyword>
<comment type="caution">
    <text evidence="22">The sequence shown here is derived from an EMBL/GenBank/DDBJ whole genome shotgun (WGS) entry which is preliminary data.</text>
</comment>
<dbReference type="PROSITE" id="PS50053">
    <property type="entry name" value="UBIQUITIN_2"/>
    <property type="match status" value="1"/>
</dbReference>
<keyword evidence="9" id="KW-0479">Metal-binding</keyword>
<keyword evidence="8" id="KW-0808">Transferase</keyword>
<evidence type="ECO:0000256" key="8">
    <source>
        <dbReference type="ARBA" id="ARBA00022679"/>
    </source>
</evidence>
<comment type="subcellular location">
    <subcellularLocation>
        <location evidence="3">Cytoplasm</location>
        <location evidence="3">Cytosol</location>
    </subcellularLocation>
    <subcellularLocation>
        <location evidence="2">Mitochondrion</location>
    </subcellularLocation>
</comment>
<evidence type="ECO:0000313" key="22">
    <source>
        <dbReference type="EMBL" id="CAG5121537.1"/>
    </source>
</evidence>
<evidence type="ECO:0000259" key="20">
    <source>
        <dbReference type="PROSITE" id="PS50053"/>
    </source>
</evidence>
<dbReference type="InterPro" id="IPR002867">
    <property type="entry name" value="IBR_dom"/>
</dbReference>
<dbReference type="InterPro" id="IPR031127">
    <property type="entry name" value="E3_UB_ligase_RBR"/>
</dbReference>
<dbReference type="CDD" id="cd20340">
    <property type="entry name" value="BRcat_RBR_parkin"/>
    <property type="match status" value="1"/>
</dbReference>
<dbReference type="CDD" id="cd20357">
    <property type="entry name" value="Rcat_RBR_parkin"/>
    <property type="match status" value="1"/>
</dbReference>
<sequence>MAASLSNTAGLAVASLSNHDRNEISIVIRFSKNQSYIIDIDANNTIKDLKEHVARESNISSRQISFVLGGLLLNDNSVLKDCDLGVCTTIHAFCWCDDGLNSGDVALKIPLPGAQGVQPVTESQIPEARESDVDVGESFPVHQSVAGGSDIDIREPLSRGHCSSATVGSDVDIREPFGRARCTAAAIGSDVDGAAGTHAREKTLGDKMCSRTVRQNECHRFFVFCKLCDCIRPAKLRLSCTECGNGAFILERGPSNWEDISSNTTLKGVCTTPSCDCNTPKFYLRCSQSHEGELEGTSVVLKHVQSNHRRIACIICEDVVSHILIFPCSLGHVICLECFRQYGSTCLSERRFVEHPLHGYTLPCPAGCVDSHIEESHHFILLGPEKYEHYKMFGAEEYVLQNGGVLCPAPGCGMGLFPEENERLIKCQECKYESCRNCRRAYHTGSCEDYFDSIHLNLSDLAIDDERAQRSCWETQSLSLIEETTKPCPGCQTKTERSGGCMHMVCSRCYQEWCWVCVKSWNRECQASHWFG</sequence>
<dbReference type="Pfam" id="PF17976">
    <property type="entry name" value="zf-RING_12"/>
    <property type="match status" value="1"/>
</dbReference>
<evidence type="ECO:0000256" key="16">
    <source>
        <dbReference type="ARBA" id="ARBA00023128"/>
    </source>
</evidence>
<dbReference type="InterPro" id="IPR044066">
    <property type="entry name" value="TRIAD_supradom"/>
</dbReference>
<dbReference type="GO" id="GO:0005829">
    <property type="term" value="C:cytosol"/>
    <property type="evidence" value="ECO:0007669"/>
    <property type="project" value="UniProtKB-SubCell"/>
</dbReference>
<evidence type="ECO:0000256" key="10">
    <source>
        <dbReference type="ARBA" id="ARBA00022737"/>
    </source>
</evidence>
<dbReference type="PROSITE" id="PS51873">
    <property type="entry name" value="TRIAD"/>
    <property type="match status" value="1"/>
</dbReference>
<name>A0A8S3YWG1_9EUPU</name>
<feature type="active site" evidence="19">
    <location>
        <position position="501"/>
    </location>
</feature>
<evidence type="ECO:0000256" key="7">
    <source>
        <dbReference type="ARBA" id="ARBA00022553"/>
    </source>
</evidence>
<feature type="domain" description="RING-type" evidence="21">
    <location>
        <begin position="309"/>
        <end position="532"/>
    </location>
</feature>
<dbReference type="InterPro" id="IPR054694">
    <property type="entry name" value="Parkin-like_IBR"/>
</dbReference>
<dbReference type="InterPro" id="IPR047534">
    <property type="entry name" value="BRcat_RBR_parkin"/>
</dbReference>
<dbReference type="PIRSF" id="PIRSF037880">
    <property type="entry name" value="Parkin"/>
    <property type="match status" value="1"/>
</dbReference>
<dbReference type="InterPro" id="IPR047536">
    <property type="entry name" value="Rcat_RBR_parkin"/>
</dbReference>
<dbReference type="GO" id="GO:0006914">
    <property type="term" value="P:autophagy"/>
    <property type="evidence" value="ECO:0007669"/>
    <property type="project" value="UniProtKB-KW"/>
</dbReference>
<evidence type="ECO:0000256" key="14">
    <source>
        <dbReference type="ARBA" id="ARBA00022843"/>
    </source>
</evidence>
<dbReference type="GO" id="GO:0005739">
    <property type="term" value="C:mitochondrion"/>
    <property type="evidence" value="ECO:0007669"/>
    <property type="project" value="UniProtKB-SubCell"/>
</dbReference>
<dbReference type="GO" id="GO:0016567">
    <property type="term" value="P:protein ubiquitination"/>
    <property type="evidence" value="ECO:0007669"/>
    <property type="project" value="InterPro"/>
</dbReference>
<evidence type="ECO:0000256" key="5">
    <source>
        <dbReference type="ARBA" id="ARBA00012251"/>
    </source>
</evidence>
<evidence type="ECO:0000256" key="19">
    <source>
        <dbReference type="PIRSR" id="PIRSR037880-1"/>
    </source>
</evidence>
<dbReference type="Pfam" id="PF00240">
    <property type="entry name" value="ubiquitin"/>
    <property type="match status" value="1"/>
</dbReference>
<keyword evidence="15" id="KW-0072">Autophagy</keyword>
<dbReference type="OrthoDB" id="1431934at2759"/>
<accession>A0A8S3YWG1</accession>
<dbReference type="SMART" id="SM00213">
    <property type="entry name" value="UBQ"/>
    <property type="match status" value="1"/>
</dbReference>
<dbReference type="InterPro" id="IPR029071">
    <property type="entry name" value="Ubiquitin-like_domsf"/>
</dbReference>
<dbReference type="InterPro" id="IPR003977">
    <property type="entry name" value="Parkin"/>
</dbReference>
<dbReference type="InterPro" id="IPR041565">
    <property type="entry name" value="Parkin_Znf-RING"/>
</dbReference>
<dbReference type="SMART" id="SM00647">
    <property type="entry name" value="IBR"/>
    <property type="match status" value="2"/>
</dbReference>
<comment type="pathway">
    <text evidence="4">Protein modification; protein ubiquitination.</text>
</comment>
<evidence type="ECO:0000256" key="17">
    <source>
        <dbReference type="ARBA" id="ARBA00029442"/>
    </source>
</evidence>
<gene>
    <name evidence="22" type="ORF">CUNI_LOCUS7095</name>
</gene>
<evidence type="ECO:0000256" key="18">
    <source>
        <dbReference type="ARBA" id="ARBA00029536"/>
    </source>
</evidence>
<dbReference type="Gene3D" id="1.20.120.1750">
    <property type="match status" value="1"/>
</dbReference>
<comment type="catalytic activity">
    <reaction evidence="1">
        <text>[E2 ubiquitin-conjugating enzyme]-S-ubiquitinyl-L-cysteine + [acceptor protein]-L-lysine = [E2 ubiquitin-conjugating enzyme]-L-cysteine + [acceptor protein]-N(6)-ubiquitinyl-L-lysine.</text>
        <dbReference type="EC" id="2.3.2.31"/>
    </reaction>
</comment>
<dbReference type="Pfam" id="PF17978">
    <property type="entry name" value="zf-RING_14"/>
    <property type="match status" value="1"/>
</dbReference>
<keyword evidence="23" id="KW-1185">Reference proteome</keyword>
<evidence type="ECO:0000256" key="4">
    <source>
        <dbReference type="ARBA" id="ARBA00004906"/>
    </source>
</evidence>
<keyword evidence="10" id="KW-0677">Repeat</keyword>
<dbReference type="InterPro" id="IPR041170">
    <property type="entry name" value="Znf-RING_14"/>
</dbReference>
<evidence type="ECO:0000256" key="1">
    <source>
        <dbReference type="ARBA" id="ARBA00001798"/>
    </source>
</evidence>
<keyword evidence="11" id="KW-0863">Zinc-finger</keyword>
<dbReference type="Pfam" id="PF22605">
    <property type="entry name" value="IBR_2"/>
    <property type="match status" value="1"/>
</dbReference>
<evidence type="ECO:0000256" key="13">
    <source>
        <dbReference type="ARBA" id="ARBA00022833"/>
    </source>
</evidence>
<organism evidence="22 23">
    <name type="scientific">Candidula unifasciata</name>
    <dbReference type="NCBI Taxonomy" id="100452"/>
    <lineage>
        <taxon>Eukaryota</taxon>
        <taxon>Metazoa</taxon>
        <taxon>Spiralia</taxon>
        <taxon>Lophotrochozoa</taxon>
        <taxon>Mollusca</taxon>
        <taxon>Gastropoda</taxon>
        <taxon>Heterobranchia</taxon>
        <taxon>Euthyneura</taxon>
        <taxon>Panpulmonata</taxon>
        <taxon>Eupulmonata</taxon>
        <taxon>Stylommatophora</taxon>
        <taxon>Helicina</taxon>
        <taxon>Helicoidea</taxon>
        <taxon>Geomitridae</taxon>
        <taxon>Candidula</taxon>
    </lineage>
</organism>
<dbReference type="GO" id="GO:0008270">
    <property type="term" value="F:zinc ion binding"/>
    <property type="evidence" value="ECO:0007669"/>
    <property type="project" value="UniProtKB-KW"/>
</dbReference>
<evidence type="ECO:0000256" key="15">
    <source>
        <dbReference type="ARBA" id="ARBA00023006"/>
    </source>
</evidence>
<comment type="similarity">
    <text evidence="17">Belongs to the RBR family. Parkin subfamily.</text>
</comment>
<evidence type="ECO:0000256" key="2">
    <source>
        <dbReference type="ARBA" id="ARBA00004173"/>
    </source>
</evidence>
<dbReference type="InterPro" id="IPR047535">
    <property type="entry name" value="RING-HC_RBR_parkin"/>
</dbReference>
<keyword evidence="13" id="KW-0862">Zinc</keyword>
<dbReference type="SUPFAM" id="SSF54236">
    <property type="entry name" value="Ubiquitin-like"/>
    <property type="match status" value="1"/>
</dbReference>
<dbReference type="Gene3D" id="2.20.25.20">
    <property type="match status" value="1"/>
</dbReference>
<evidence type="ECO:0000256" key="3">
    <source>
        <dbReference type="ARBA" id="ARBA00004514"/>
    </source>
</evidence>
<dbReference type="PANTHER" id="PTHR11685">
    <property type="entry name" value="RBR FAMILY RING FINGER AND IBR DOMAIN-CONTAINING"/>
    <property type="match status" value="1"/>
</dbReference>
<feature type="domain" description="Ubiquitin-like" evidence="20">
    <location>
        <begin position="24"/>
        <end position="91"/>
    </location>
</feature>
<evidence type="ECO:0000256" key="9">
    <source>
        <dbReference type="ARBA" id="ARBA00022723"/>
    </source>
</evidence>
<dbReference type="EC" id="2.3.2.31" evidence="5"/>